<dbReference type="Proteomes" id="UP000321196">
    <property type="component" value="Unassembled WGS sequence"/>
</dbReference>
<dbReference type="OrthoDB" id="9771846at2"/>
<dbReference type="GO" id="GO:0016740">
    <property type="term" value="F:transferase activity"/>
    <property type="evidence" value="ECO:0007669"/>
    <property type="project" value="UniProtKB-KW"/>
</dbReference>
<dbReference type="EMBL" id="VRSW01000001">
    <property type="protein sequence ID" value="TXK06302.1"/>
    <property type="molecule type" value="Genomic_DNA"/>
</dbReference>
<reference evidence="1 2" key="1">
    <citation type="submission" date="2019-08" db="EMBL/GenBank/DDBJ databases">
        <authorList>
            <person name="Dong K."/>
        </authorList>
    </citation>
    <scope>NUCLEOTIDE SEQUENCE [LARGE SCALE GENOMIC DNA]</scope>
    <source>
        <strain evidence="1 2">M4-8</strain>
    </source>
</reference>
<accession>A0A5C8HSQ1</accession>
<organism evidence="1 2">
    <name type="scientific">Microbacterium mitrae</name>
    <dbReference type="NCBI Taxonomy" id="664640"/>
    <lineage>
        <taxon>Bacteria</taxon>
        <taxon>Bacillati</taxon>
        <taxon>Actinomycetota</taxon>
        <taxon>Actinomycetes</taxon>
        <taxon>Micrococcales</taxon>
        <taxon>Microbacteriaceae</taxon>
        <taxon>Microbacterium</taxon>
    </lineage>
</organism>
<keyword evidence="1" id="KW-0808">Transferase</keyword>
<name>A0A5C8HSQ1_9MICO</name>
<comment type="caution">
    <text evidence="1">The sequence shown here is derived from an EMBL/GenBank/DDBJ whole genome shotgun (WGS) entry which is preliminary data.</text>
</comment>
<proteinExistence type="predicted"/>
<evidence type="ECO:0000313" key="1">
    <source>
        <dbReference type="EMBL" id="TXK06302.1"/>
    </source>
</evidence>
<keyword evidence="2" id="KW-1185">Reference proteome</keyword>
<dbReference type="RefSeq" id="WP_147825108.1">
    <property type="nucleotide sequence ID" value="NZ_BAAARG010000001.1"/>
</dbReference>
<gene>
    <name evidence="1" type="ORF">FVP60_04905</name>
</gene>
<dbReference type="SUPFAM" id="SSF53756">
    <property type="entry name" value="UDP-Glycosyltransferase/glycogen phosphorylase"/>
    <property type="match status" value="1"/>
</dbReference>
<sequence>MTARRILFLSHSHAFGPFRVGSHHYARALAADGAEVVHLSTPISLAHRLTGRISREALAAVPRGPHRDGGVTHLVPRTLLPVPYARFSVRRELERHALPTQFDAIVLDQPLLWNDALRGMTTRLIYRPTDLYPEGIKHTLQQRILAASDGVIATSTEVLRGLGTLTIPSIVISNGVDVSHFTAENPQPRDAVAVYVGALDNRFDWAQLAAWATQHPTVRFAIAGPSGTPPLPLSANVDLLGAVAYDELPALLHSARVGLLPLSDDPLNAGRSPMKLYEYLAAGLAVVTRETPVLRADPGIGQFTYADAAGAQTALQHALDSATPNAAGIERAAAESWGVKAGVLGAFIFGV</sequence>
<protein>
    <submittedName>
        <fullName evidence="1">Glycosyltransferase family 1 protein</fullName>
    </submittedName>
</protein>
<dbReference type="Pfam" id="PF13692">
    <property type="entry name" value="Glyco_trans_1_4"/>
    <property type="match status" value="1"/>
</dbReference>
<evidence type="ECO:0000313" key="2">
    <source>
        <dbReference type="Proteomes" id="UP000321196"/>
    </source>
</evidence>
<dbReference type="Gene3D" id="3.40.50.2000">
    <property type="entry name" value="Glycogen Phosphorylase B"/>
    <property type="match status" value="1"/>
</dbReference>
<dbReference type="AlphaFoldDB" id="A0A5C8HSQ1"/>